<dbReference type="InterPro" id="IPR051714">
    <property type="entry name" value="Znf_CCHC_NABP"/>
</dbReference>
<keyword evidence="1" id="KW-0479">Metal-binding</keyword>
<evidence type="ECO:0000313" key="5">
    <source>
        <dbReference type="Proteomes" id="UP000002640"/>
    </source>
</evidence>
<feature type="non-terminal residue" evidence="4">
    <location>
        <position position="1"/>
    </location>
</feature>
<dbReference type="EMBL" id="JH159174">
    <property type="protein sequence ID" value="EGZ04817.1"/>
    <property type="molecule type" value="Genomic_DNA"/>
</dbReference>
<keyword evidence="1" id="KW-0863">Zinc-finger</keyword>
<dbReference type="GO" id="GO:0008270">
    <property type="term" value="F:zinc ion binding"/>
    <property type="evidence" value="ECO:0007669"/>
    <property type="project" value="UniProtKB-KW"/>
</dbReference>
<reference evidence="4" key="2">
    <citation type="submission" date="2011-09" db="EMBL/GenBank/DDBJ databases">
        <authorList>
            <consortium name="US DOE Joint Genome Institute (JGI-PGF)"/>
            <person name="Aerts A."/>
            <person name="Grimwood J."/>
            <person name="Schmutz J."/>
            <person name="Lucas S."/>
            <person name="Hammon N."/>
            <person name="Glavina del Rio T."/>
            <person name="Dalin E."/>
            <person name="Tice H."/>
            <person name="Pitluck S."/>
            <person name="Dehal P."/>
            <person name="Chapman J."/>
            <person name="Putman N.H."/>
            <person name="Salamov A.A."/>
            <person name="Terry A."/>
            <person name="Rokhsar D.S."/>
            <person name="Boore J.L."/>
            <person name="Tripathy S."/>
            <person name="Tyler B.M."/>
            <person name="Grigoriev I.V."/>
        </authorList>
    </citation>
    <scope>NUCLEOTIDE SEQUENCE</scope>
    <source>
        <strain evidence="4">P6497</strain>
    </source>
</reference>
<evidence type="ECO:0000313" key="3">
    <source>
        <dbReference type="EMBL" id="EGZ04817.1"/>
    </source>
</evidence>
<dbReference type="InterPro" id="IPR036875">
    <property type="entry name" value="Znf_CCHC_sf"/>
</dbReference>
<dbReference type="AlphaFoldDB" id="G4ZIR8"/>
<evidence type="ECO:0000256" key="1">
    <source>
        <dbReference type="PROSITE-ProRule" id="PRU00047"/>
    </source>
</evidence>
<dbReference type="GO" id="GO:0003676">
    <property type="term" value="F:nucleic acid binding"/>
    <property type="evidence" value="ECO:0007669"/>
    <property type="project" value="InterPro"/>
</dbReference>
<feature type="domain" description="CCHC-type" evidence="2">
    <location>
        <begin position="40"/>
        <end position="56"/>
    </location>
</feature>
<evidence type="ECO:0000313" key="4">
    <source>
        <dbReference type="EMBL" id="EGZ18132.1"/>
    </source>
</evidence>
<feature type="non-terminal residue" evidence="4">
    <location>
        <position position="70"/>
    </location>
</feature>
<name>G4ZIR8_PHYSP</name>
<protein>
    <recommendedName>
        <fullName evidence="2">CCHC-type domain-containing protein</fullName>
    </recommendedName>
</protein>
<dbReference type="InParanoid" id="G4ZIR8"/>
<dbReference type="RefSeq" id="XP_009539793.1">
    <property type="nucleotide sequence ID" value="XM_009541498.1"/>
</dbReference>
<dbReference type="GeneID" id="20652864"/>
<dbReference type="SUPFAM" id="SSF57756">
    <property type="entry name" value="Retrovirus zinc finger-like domains"/>
    <property type="match status" value="1"/>
</dbReference>
<keyword evidence="5" id="KW-1185">Reference proteome</keyword>
<accession>G4ZIR8</accession>
<evidence type="ECO:0000259" key="2">
    <source>
        <dbReference type="PROSITE" id="PS50158"/>
    </source>
</evidence>
<proteinExistence type="predicted"/>
<dbReference type="RefSeq" id="XP_009527190.1">
    <property type="nucleotide sequence ID" value="XM_009528895.1"/>
</dbReference>
<dbReference type="Gene3D" id="4.10.60.10">
    <property type="entry name" value="Zinc finger, CCHC-type"/>
    <property type="match status" value="2"/>
</dbReference>
<dbReference type="InterPro" id="IPR001878">
    <property type="entry name" value="Znf_CCHC"/>
</dbReference>
<feature type="domain" description="CCHC-type" evidence="2">
    <location>
        <begin position="21"/>
        <end position="36"/>
    </location>
</feature>
<dbReference type="EMBL" id="JH159154">
    <property type="protein sequence ID" value="EGZ18132.1"/>
    <property type="molecule type" value="Genomic_DNA"/>
</dbReference>
<dbReference type="KEGG" id="psoj:PHYSODRAFT_448414"/>
<dbReference type="KEGG" id="psoj:PHYSODRAFT_434994"/>
<dbReference type="Pfam" id="PF00098">
    <property type="entry name" value="zf-CCHC"/>
    <property type="match status" value="2"/>
</dbReference>
<dbReference type="SMART" id="SM00343">
    <property type="entry name" value="ZnF_C2HC"/>
    <property type="match status" value="2"/>
</dbReference>
<dbReference type="Proteomes" id="UP000002640">
    <property type="component" value="Unassembled WGS sequence"/>
</dbReference>
<dbReference type="PANTHER" id="PTHR23002">
    <property type="entry name" value="ZINC FINGER CCHC DOMAIN CONTAINING PROTEIN"/>
    <property type="match status" value="1"/>
</dbReference>
<dbReference type="PROSITE" id="PS50158">
    <property type="entry name" value="ZF_CCHC"/>
    <property type="match status" value="2"/>
</dbReference>
<reference evidence="4 5" key="1">
    <citation type="journal article" date="2006" name="Science">
        <title>Phytophthora genome sequences uncover evolutionary origins and mechanisms of pathogenesis.</title>
        <authorList>
            <person name="Tyler B.M."/>
            <person name="Tripathy S."/>
            <person name="Zhang X."/>
            <person name="Dehal P."/>
            <person name="Jiang R.H."/>
            <person name="Aerts A."/>
            <person name="Arredondo F.D."/>
            <person name="Baxter L."/>
            <person name="Bensasson D."/>
            <person name="Beynon J.L."/>
            <person name="Chapman J."/>
            <person name="Damasceno C.M."/>
            <person name="Dorrance A.E."/>
            <person name="Dou D."/>
            <person name="Dickerman A.W."/>
            <person name="Dubchak I.L."/>
            <person name="Garbelotto M."/>
            <person name="Gijzen M."/>
            <person name="Gordon S.G."/>
            <person name="Govers F."/>
            <person name="Grunwald N.J."/>
            <person name="Huang W."/>
            <person name="Ivors K.L."/>
            <person name="Jones R.W."/>
            <person name="Kamoun S."/>
            <person name="Krampis K."/>
            <person name="Lamour K.H."/>
            <person name="Lee M.K."/>
            <person name="McDonald W.H."/>
            <person name="Medina M."/>
            <person name="Meijer H.J."/>
            <person name="Nordberg E.K."/>
            <person name="Maclean D.J."/>
            <person name="Ospina-Giraldo M.D."/>
            <person name="Morris P.F."/>
            <person name="Phuntumart V."/>
            <person name="Putnam N.H."/>
            <person name="Rash S."/>
            <person name="Rose J.K."/>
            <person name="Sakihama Y."/>
            <person name="Salamov A.A."/>
            <person name="Savidor A."/>
            <person name="Scheuring C.F."/>
            <person name="Smith B.M."/>
            <person name="Sobral B.W."/>
            <person name="Terry A."/>
            <person name="Torto-Alalibo T.A."/>
            <person name="Win J."/>
            <person name="Xu Z."/>
            <person name="Zhang H."/>
            <person name="Grigoriev I.V."/>
            <person name="Rokhsar D.S."/>
            <person name="Boore J.L."/>
        </authorList>
    </citation>
    <scope>NUCLEOTIDE SEQUENCE [LARGE SCALE GENOMIC DNA]</scope>
    <source>
        <strain evidence="4 5">P6497</strain>
    </source>
</reference>
<organism evidence="5">
    <name type="scientific">Phytophthora sojae (strain P6497)</name>
    <name type="common">Soybean stem and root rot agent</name>
    <name type="synonym">Phytophthora megasperma f. sp. glycines</name>
    <dbReference type="NCBI Taxonomy" id="1094619"/>
    <lineage>
        <taxon>Eukaryota</taxon>
        <taxon>Sar</taxon>
        <taxon>Stramenopiles</taxon>
        <taxon>Oomycota</taxon>
        <taxon>Peronosporomycetes</taxon>
        <taxon>Peronosporales</taxon>
        <taxon>Peronosporaceae</taxon>
        <taxon>Phytophthora</taxon>
    </lineage>
</organism>
<dbReference type="GeneID" id="20652457"/>
<gene>
    <name evidence="4" type="ORF">PHYSODRAFT_434994</name>
    <name evidence="3" type="ORF">PHYSODRAFT_448414</name>
</gene>
<keyword evidence="1" id="KW-0862">Zinc</keyword>
<sequence>VTEQKRVGGKMSAESNASSACFHCGQSGHWAMQCPNNQPKCYACNRVGHYARTCTDPEAKARNDAYLQTR</sequence>